<evidence type="ECO:0000313" key="3">
    <source>
        <dbReference type="Proteomes" id="UP000295727"/>
    </source>
</evidence>
<feature type="domain" description="PPC" evidence="1">
    <location>
        <begin position="1"/>
        <end position="129"/>
    </location>
</feature>
<dbReference type="PANTHER" id="PTHR34988:SF1">
    <property type="entry name" value="DNA-BINDING PROTEIN"/>
    <property type="match status" value="1"/>
</dbReference>
<sequence>MHALPLRLSPGDDLRDSLSAALAEHGVKAGYVVQGIGSLSAVELRFAGVDTPASLRGDYEILTLAGSLSPDGAHLHASVSDAQGRVLGGHVARGCIVRTTAEVLLMLLPEYRFSREHDARSGFAELFVRHT</sequence>
<reference evidence="2 3" key="1">
    <citation type="submission" date="2019-03" db="EMBL/GenBank/DDBJ databases">
        <title>Paraburkholderia sp. 7MH5, isolated from subtropical forest soil.</title>
        <authorList>
            <person name="Gao Z.-H."/>
            <person name="Qiu L.-H."/>
        </authorList>
    </citation>
    <scope>NUCLEOTIDE SEQUENCE [LARGE SCALE GENOMIC DNA]</scope>
    <source>
        <strain evidence="2 3">7MH5</strain>
    </source>
</reference>
<evidence type="ECO:0000313" key="2">
    <source>
        <dbReference type="EMBL" id="QBQ98908.1"/>
    </source>
</evidence>
<dbReference type="KEGG" id="ppai:E1956_16780"/>
<name>A0A4P7CSH3_9BURK</name>
<dbReference type="InterPro" id="IPR005175">
    <property type="entry name" value="PPC_dom"/>
</dbReference>
<dbReference type="RefSeq" id="WP_134751155.1">
    <property type="nucleotide sequence ID" value="NZ_CP038149.1"/>
</dbReference>
<dbReference type="CDD" id="cd11378">
    <property type="entry name" value="DUF296"/>
    <property type="match status" value="1"/>
</dbReference>
<dbReference type="Gene3D" id="3.30.1330.80">
    <property type="entry name" value="Hypothetical protein, similar to alpha- acetolactate decarboxylase, domain 2"/>
    <property type="match status" value="1"/>
</dbReference>
<dbReference type="OrthoDB" id="552202at2"/>
<dbReference type="Proteomes" id="UP000295727">
    <property type="component" value="Chromosome 2"/>
</dbReference>
<dbReference type="EMBL" id="CP038149">
    <property type="protein sequence ID" value="QBQ98908.1"/>
    <property type="molecule type" value="Genomic_DNA"/>
</dbReference>
<organism evidence="2 3">
    <name type="scientific">Paraburkholderia pallida</name>
    <dbReference type="NCBI Taxonomy" id="2547399"/>
    <lineage>
        <taxon>Bacteria</taxon>
        <taxon>Pseudomonadati</taxon>
        <taxon>Pseudomonadota</taxon>
        <taxon>Betaproteobacteria</taxon>
        <taxon>Burkholderiales</taxon>
        <taxon>Burkholderiaceae</taxon>
        <taxon>Paraburkholderia</taxon>
    </lineage>
</organism>
<gene>
    <name evidence="2" type="ORF">E1956_16780</name>
</gene>
<dbReference type="SUPFAM" id="SSF117856">
    <property type="entry name" value="AF0104/ALDC/Ptd012-like"/>
    <property type="match status" value="1"/>
</dbReference>
<keyword evidence="3" id="KW-1185">Reference proteome</keyword>
<evidence type="ECO:0000259" key="1">
    <source>
        <dbReference type="PROSITE" id="PS51742"/>
    </source>
</evidence>
<dbReference type="PROSITE" id="PS51742">
    <property type="entry name" value="PPC"/>
    <property type="match status" value="1"/>
</dbReference>
<dbReference type="PANTHER" id="PTHR34988">
    <property type="entry name" value="PROTEIN, PUTATIVE-RELATED"/>
    <property type="match status" value="1"/>
</dbReference>
<dbReference type="Pfam" id="PF03479">
    <property type="entry name" value="PCC"/>
    <property type="match status" value="1"/>
</dbReference>
<keyword evidence="2" id="KW-0238">DNA-binding</keyword>
<dbReference type="AlphaFoldDB" id="A0A4P7CSH3"/>
<proteinExistence type="predicted"/>
<protein>
    <submittedName>
        <fullName evidence="2">DNA-binding protein</fullName>
    </submittedName>
</protein>
<accession>A0A4P7CSH3</accession>
<dbReference type="GO" id="GO:0003677">
    <property type="term" value="F:DNA binding"/>
    <property type="evidence" value="ECO:0007669"/>
    <property type="project" value="UniProtKB-KW"/>
</dbReference>